<dbReference type="InterPro" id="IPR036890">
    <property type="entry name" value="HATPase_C_sf"/>
</dbReference>
<reference evidence="11 12" key="1">
    <citation type="journal article" date="2011" name="PLoS Genet.">
        <title>Comparative genomic analysis of human fungal pathogens causing paracoccidioidomycosis.</title>
        <authorList>
            <person name="Desjardins C.A."/>
            <person name="Champion M.D."/>
            <person name="Holder J.W."/>
            <person name="Muszewska A."/>
            <person name="Goldberg J."/>
            <person name="Bailao A.M."/>
            <person name="Brigido M.M."/>
            <person name="Ferreira M.E."/>
            <person name="Garcia A.M."/>
            <person name="Grynberg M."/>
            <person name="Gujja S."/>
            <person name="Heiman D.I."/>
            <person name="Henn M.R."/>
            <person name="Kodira C.D."/>
            <person name="Leon-Narvaez H."/>
            <person name="Longo L.V."/>
            <person name="Ma L.J."/>
            <person name="Malavazi I."/>
            <person name="Matsuo A.L."/>
            <person name="Morais F.V."/>
            <person name="Pereira M."/>
            <person name="Rodriguez-Brito S."/>
            <person name="Sakthikumar S."/>
            <person name="Salem-Izacc S.M."/>
            <person name="Sykes S.M."/>
            <person name="Teixeira M.M."/>
            <person name="Vallejo M.C."/>
            <person name="Walter M.E."/>
            <person name="Yandava C."/>
            <person name="Young S."/>
            <person name="Zeng Q."/>
            <person name="Zucker J."/>
            <person name="Felipe M.S."/>
            <person name="Goldman G.H."/>
            <person name="Haas B.J."/>
            <person name="McEwen J.G."/>
            <person name="Nino-Vega G."/>
            <person name="Puccia R."/>
            <person name="San-Blas G."/>
            <person name="Soares C.M."/>
            <person name="Birren B.W."/>
            <person name="Cuomo C.A."/>
        </authorList>
    </citation>
    <scope>NUCLEOTIDE SEQUENCE [LARGE SCALE GENOMIC DNA]</scope>
    <source>
        <strain evidence="12">ATCC MYA-826 / Pb01</strain>
    </source>
</reference>
<dbReference type="CDD" id="cd00130">
    <property type="entry name" value="PAS"/>
    <property type="match status" value="1"/>
</dbReference>
<dbReference type="InterPro" id="IPR005467">
    <property type="entry name" value="His_kinase_dom"/>
</dbReference>
<dbReference type="CDD" id="cd16922">
    <property type="entry name" value="HATPase_EvgS-ArcB-TorS-like"/>
    <property type="match status" value="1"/>
</dbReference>
<feature type="compositionally biased region" description="Polar residues" evidence="7">
    <location>
        <begin position="379"/>
        <end position="388"/>
    </location>
</feature>
<keyword evidence="3 6" id="KW-0597">Phosphoprotein</keyword>
<evidence type="ECO:0000256" key="3">
    <source>
        <dbReference type="ARBA" id="ARBA00022553"/>
    </source>
</evidence>
<dbReference type="InterPro" id="IPR000700">
    <property type="entry name" value="PAS-assoc_C"/>
</dbReference>
<keyword evidence="4" id="KW-0808">Transferase</keyword>
<comment type="catalytic activity">
    <reaction evidence="1">
        <text>ATP + protein L-histidine = ADP + protein N-phospho-L-histidine.</text>
        <dbReference type="EC" id="2.7.13.3"/>
    </reaction>
</comment>
<dbReference type="InterPro" id="IPR003594">
    <property type="entry name" value="HATPase_dom"/>
</dbReference>
<feature type="region of interest" description="Disordered" evidence="7">
    <location>
        <begin position="228"/>
        <end position="274"/>
    </location>
</feature>
<feature type="domain" description="PAC" evidence="10">
    <location>
        <begin position="994"/>
        <end position="1048"/>
    </location>
</feature>
<dbReference type="VEuPathDB" id="FungiDB:PAAG_07139"/>
<evidence type="ECO:0000256" key="7">
    <source>
        <dbReference type="SAM" id="MobiDB-lite"/>
    </source>
</evidence>
<name>C1H8P8_PARBA</name>
<dbReference type="RefSeq" id="XP_002790903.2">
    <property type="nucleotide sequence ID" value="XM_002790857.2"/>
</dbReference>
<dbReference type="EC" id="2.7.13.3" evidence="2"/>
<feature type="compositionally biased region" description="Polar residues" evidence="7">
    <location>
        <begin position="243"/>
        <end position="257"/>
    </location>
</feature>
<dbReference type="InterPro" id="IPR011006">
    <property type="entry name" value="CheY-like_superfamily"/>
</dbReference>
<dbReference type="GO" id="GO:0000155">
    <property type="term" value="F:phosphorelay sensor kinase activity"/>
    <property type="evidence" value="ECO:0007669"/>
    <property type="project" value="InterPro"/>
</dbReference>
<dbReference type="FunFam" id="3.30.565.10:FF:000010">
    <property type="entry name" value="Sensor histidine kinase RcsC"/>
    <property type="match status" value="1"/>
</dbReference>
<feature type="region of interest" description="Disordered" evidence="7">
    <location>
        <begin position="837"/>
        <end position="861"/>
    </location>
</feature>
<feature type="region of interest" description="Disordered" evidence="7">
    <location>
        <begin position="583"/>
        <end position="625"/>
    </location>
</feature>
<feature type="compositionally biased region" description="Low complexity" evidence="7">
    <location>
        <begin position="169"/>
        <end position="189"/>
    </location>
</feature>
<dbReference type="InterPro" id="IPR036097">
    <property type="entry name" value="HisK_dim/P_sf"/>
</dbReference>
<feature type="domain" description="Histidine kinase" evidence="8">
    <location>
        <begin position="1272"/>
        <end position="1498"/>
    </location>
</feature>
<dbReference type="Proteomes" id="UP000002059">
    <property type="component" value="Partially assembled WGS sequence"/>
</dbReference>
<dbReference type="CDD" id="cd17546">
    <property type="entry name" value="REC_hyHK_CKI1_RcsC-like"/>
    <property type="match status" value="1"/>
</dbReference>
<dbReference type="PRINTS" id="PR00344">
    <property type="entry name" value="BCTRLSENSOR"/>
</dbReference>
<dbReference type="Pfam" id="PF00512">
    <property type="entry name" value="HisKA"/>
    <property type="match status" value="1"/>
</dbReference>
<sequence>MRTPPLPSPVNVPPSPSVASANFNHHRLPPKSHPASNPGPISVSDQDKLLSSMHQYVFSGGDSSVKSSLAGSSLPKHGPVSPLSSQASRHGRPGLPPRGQRQSMRTLEELRKSMEATFIYHSRSGSRVFSVDPPSSRPEMKLSRKAMKGFSSTPSSPSGAPIPLGSLTDSLKSSVHTDSSSSSRTMRSSKNVDPSELSAYPFPTPSSYISSSIDGSLDSLIDEARPIARHFSKSTTRPRKSKASSTTNTPTGLNGSSGKDHFLPSDADPIMDDPKYPNPNLYDLSLMLNSEPGLDAWWSNVVKALHTHFGAERASLAVPGDSTDLENVPWKQKATYNLFRYRNSPLKGSIPSNDPDTPLKDASSLEANEPDNRQREGNSSKPSSQAPATSAKRPSLTARHSFAGFWEHRNVDIRDKPVPLGRSVRMESSIDWASIHPGIKIYRNSAPSRGRGPAPPCDDQPTQRGPFQQFVDQVERTPCPSAVVFSVPRPLEVESDPLINRTDVVKLFGHIKPAVLTRQYSHDPMASPLYDSVTAQAARDDFIQPTPGATVFNEPTSCNITVNLASLCSASCRSTTTQTMTELRRPFQPISSCSESYEEHEQIPRSPWSQSPAPSPAPLEHPEQNPFFAGGKVDQEALAMNPPSHNYFKNQPVEAIGVDRSKTVIHIPLIHLSKQATSSNTSKFPVAIISILTPTIPYPANLRNSLVYLLPHLTTSFSLAQQYSQLERQLSTSRTQRFGHILGLGGTFSDTNSEIEFVAELSSHVNYTMGEYVPLHDHSKISGPIQRSKMSRPESSLLMTGNPGLEFGSNFQTPGFMSQNSTETSDSYFNVNQMSGLTNQQRLRQPTPIRNPSASMTSSLSFRDKSTEFDELASSDVALVPSPSSRAPSTIMSPQGFSRYPSSASIATQLHRELLSRPIPDTISQLILNSIPLHLFLARPRTGEVIWTNDKFDLYRRSQPQEQRAKDPWLDVHESERENLLNEWAQALRSGSQFTERVRVKRYNDESAYRWFIFRANPLLSQTGELLYWIGSFLDIHEQHMAEMKAAQEREMFATDAKYKALANSIPQVVFEASEYRGLISTNEQWQLYTGQSLDDALNLGFAKHIHPNDLEKYGILLPPGTIPERDNPTESSCNINPSQSPKASKENPQSGSNGSATESAPSSRSNSLRDENGGRTKYPGLTLALEELVEKGVVTIHKDENGRVSYTTEIRFQSKGGDFRWHLVRLVKVETTNFGDGGASWYGTCTDINDQKLLERKLNKEMESRTNFFSNMSHEIRTPLNGILGAIPHILDTQLDSDQRRMLDIIHNSSNNLSELVDNILDVSKVEAGKMNIVRQVFNVRSVVEEVIDTIGSRAIDKGLELNYLVESNVPKMVFGDRFRIRQILLNLMGNSVKFTSHGEILTRCSIHHDSKASLNGSEILLNFEVVDTGRGFSKADAKRLMQRFSQIEGNGSQQHTGSGLGLFLSRQLVEMHGGQLTPTSKEGQGSKFSFFVKVDEVSSRPPTPQELSKDGNAARCMELTEERSAPKSPSLHEFLFSPDTMDLRPSSNLDVLNKQISCSPMLSNLDTPNSTFPGATPLETCQPVETGLLDISPPRATETEINVVNDYLQESTPIHSSSYNVLLICPFDFAREAIRKHIEQVIPFDVTCNITSILHVEDLKNMVGRGDCPNFTHWTIDLSDINDVKETMKLVLQFNSNALTTPAASPTLIIVSDISQKREMREEYEKFLATGGNMFIVPKPIKLSSLSKIFDPSDQRELSKDRNQDTVREMNNSFKMMSKIVKEVIGDKGYRVLLVEDDETNRTVMLKYLEKVKLVSETASNGQECVDMVFSKEPGYYSLIICDIQMPIKNGYETCQEIRSWEQRNHFPQIPIMALSANAMTDQIDNASRAGFNGYVTKPIKHNELGKMLMELLDPTVPHVLLRDQSKSRRGSTSAVEAAVSKP</sequence>
<dbReference type="SMART" id="SM00388">
    <property type="entry name" value="HisKA"/>
    <property type="match status" value="1"/>
</dbReference>
<dbReference type="Pfam" id="PF02518">
    <property type="entry name" value="HATPase_c"/>
    <property type="match status" value="1"/>
</dbReference>
<dbReference type="Gene3D" id="3.30.450.20">
    <property type="entry name" value="PAS domain"/>
    <property type="match status" value="2"/>
</dbReference>
<organism evidence="11 12">
    <name type="scientific">Paracoccidioides lutzii (strain ATCC MYA-826 / Pb01)</name>
    <name type="common">Paracoccidioides brasiliensis</name>
    <dbReference type="NCBI Taxonomy" id="502779"/>
    <lineage>
        <taxon>Eukaryota</taxon>
        <taxon>Fungi</taxon>
        <taxon>Dikarya</taxon>
        <taxon>Ascomycota</taxon>
        <taxon>Pezizomycotina</taxon>
        <taxon>Eurotiomycetes</taxon>
        <taxon>Eurotiomycetidae</taxon>
        <taxon>Onygenales</taxon>
        <taxon>Ajellomycetaceae</taxon>
        <taxon>Paracoccidioides</taxon>
    </lineage>
</organism>
<feature type="region of interest" description="Disordered" evidence="7">
    <location>
        <begin position="345"/>
        <end position="396"/>
    </location>
</feature>
<dbReference type="Gene3D" id="3.30.565.10">
    <property type="entry name" value="Histidine kinase-like ATPase, C-terminal domain"/>
    <property type="match status" value="1"/>
</dbReference>
<feature type="compositionally biased region" description="Basic residues" evidence="7">
    <location>
        <begin position="228"/>
        <end position="242"/>
    </location>
</feature>
<dbReference type="PROSITE" id="PS50109">
    <property type="entry name" value="HIS_KIN"/>
    <property type="match status" value="1"/>
</dbReference>
<evidence type="ECO:0000256" key="2">
    <source>
        <dbReference type="ARBA" id="ARBA00012438"/>
    </source>
</evidence>
<feature type="compositionally biased region" description="Pro residues" evidence="7">
    <location>
        <begin position="1"/>
        <end position="16"/>
    </location>
</feature>
<dbReference type="InterPro" id="IPR000014">
    <property type="entry name" value="PAS"/>
</dbReference>
<dbReference type="KEGG" id="pbl:PAAG_07139"/>
<evidence type="ECO:0000313" key="11">
    <source>
        <dbReference type="EMBL" id="EEH36721.2"/>
    </source>
</evidence>
<dbReference type="HOGENOM" id="CLU_000263_0_0_1"/>
<feature type="compositionally biased region" description="Low complexity" evidence="7">
    <location>
        <begin position="63"/>
        <end position="73"/>
    </location>
</feature>
<evidence type="ECO:0000259" key="10">
    <source>
        <dbReference type="PROSITE" id="PS50113"/>
    </source>
</evidence>
<dbReference type="InterPro" id="IPR003661">
    <property type="entry name" value="HisK_dim/P_dom"/>
</dbReference>
<dbReference type="SMART" id="SM00387">
    <property type="entry name" value="HATPase_c"/>
    <property type="match status" value="1"/>
</dbReference>
<evidence type="ECO:0000256" key="5">
    <source>
        <dbReference type="ARBA" id="ARBA00022777"/>
    </source>
</evidence>
<gene>
    <name evidence="11" type="ORF">PAAG_07139</name>
</gene>
<dbReference type="GO" id="GO:0009927">
    <property type="term" value="F:histidine phosphotransfer kinase activity"/>
    <property type="evidence" value="ECO:0007669"/>
    <property type="project" value="TreeGrafter"/>
</dbReference>
<dbReference type="PROSITE" id="PS50113">
    <property type="entry name" value="PAC"/>
    <property type="match status" value="1"/>
</dbReference>
<feature type="modified residue" description="4-aspartylphosphate" evidence="6">
    <location>
        <position position="1845"/>
    </location>
</feature>
<feature type="region of interest" description="Disordered" evidence="7">
    <location>
        <begin position="60"/>
        <end position="110"/>
    </location>
</feature>
<dbReference type="SUPFAM" id="SSF55874">
    <property type="entry name" value="ATPase domain of HSP90 chaperone/DNA topoisomerase II/histidine kinase"/>
    <property type="match status" value="1"/>
</dbReference>
<dbReference type="Gene3D" id="1.10.287.130">
    <property type="match status" value="1"/>
</dbReference>
<protein>
    <recommendedName>
        <fullName evidence="2">histidine kinase</fullName>
        <ecNumber evidence="2">2.7.13.3</ecNumber>
    </recommendedName>
</protein>
<feature type="region of interest" description="Disordered" evidence="7">
    <location>
        <begin position="1"/>
        <end position="48"/>
    </location>
</feature>
<dbReference type="eggNOG" id="KOG0519">
    <property type="taxonomic scope" value="Eukaryota"/>
</dbReference>
<dbReference type="SUPFAM" id="SSF47384">
    <property type="entry name" value="Homodimeric domain of signal transducing histidine kinase"/>
    <property type="match status" value="1"/>
</dbReference>
<dbReference type="InterPro" id="IPR004358">
    <property type="entry name" value="Sig_transdc_His_kin-like_C"/>
</dbReference>
<dbReference type="GeneID" id="9094174"/>
<evidence type="ECO:0000256" key="1">
    <source>
        <dbReference type="ARBA" id="ARBA00000085"/>
    </source>
</evidence>
<evidence type="ECO:0000313" key="12">
    <source>
        <dbReference type="Proteomes" id="UP000002059"/>
    </source>
</evidence>
<keyword evidence="5 11" id="KW-0418">Kinase</keyword>
<dbReference type="AlphaFoldDB" id="C1H8P8"/>
<dbReference type="CDD" id="cd00082">
    <property type="entry name" value="HisKA"/>
    <property type="match status" value="1"/>
</dbReference>
<dbReference type="SMART" id="SM00086">
    <property type="entry name" value="PAC"/>
    <property type="match status" value="2"/>
</dbReference>
<dbReference type="Pfam" id="PF00072">
    <property type="entry name" value="Response_reg"/>
    <property type="match status" value="1"/>
</dbReference>
<dbReference type="SUPFAM" id="SSF55785">
    <property type="entry name" value="PYP-like sensor domain (PAS domain)"/>
    <property type="match status" value="2"/>
</dbReference>
<dbReference type="OrthoDB" id="303614at2759"/>
<feature type="region of interest" description="Disordered" evidence="7">
    <location>
        <begin position="124"/>
        <end position="201"/>
    </location>
</feature>
<dbReference type="OMA" id="WGQKATF"/>
<feature type="domain" description="Response regulatory" evidence="9">
    <location>
        <begin position="1793"/>
        <end position="1915"/>
    </location>
</feature>
<feature type="compositionally biased region" description="Polar residues" evidence="7">
    <location>
        <begin position="1130"/>
        <end position="1167"/>
    </location>
</feature>
<evidence type="ECO:0000259" key="9">
    <source>
        <dbReference type="PROSITE" id="PS50110"/>
    </source>
</evidence>
<dbReference type="PANTHER" id="PTHR43047">
    <property type="entry name" value="TWO-COMPONENT HISTIDINE PROTEIN KINASE"/>
    <property type="match status" value="1"/>
</dbReference>
<dbReference type="InterPro" id="IPR001789">
    <property type="entry name" value="Sig_transdc_resp-reg_receiver"/>
</dbReference>
<dbReference type="PANTHER" id="PTHR43047:SF74">
    <property type="entry name" value="HISTIDINE KINASE-RELATED"/>
    <property type="match status" value="1"/>
</dbReference>
<dbReference type="EMBL" id="KN294013">
    <property type="protein sequence ID" value="EEH36721.2"/>
    <property type="molecule type" value="Genomic_DNA"/>
</dbReference>
<keyword evidence="12" id="KW-1185">Reference proteome</keyword>
<proteinExistence type="predicted"/>
<dbReference type="InterPro" id="IPR035965">
    <property type="entry name" value="PAS-like_dom_sf"/>
</dbReference>
<evidence type="ECO:0000256" key="4">
    <source>
        <dbReference type="ARBA" id="ARBA00022679"/>
    </source>
</evidence>
<dbReference type="PROSITE" id="PS50110">
    <property type="entry name" value="RESPONSE_REGULATORY"/>
    <property type="match status" value="1"/>
</dbReference>
<accession>C1H8P8</accession>
<dbReference type="FunFam" id="3.40.50.2300:FF:000158">
    <property type="entry name" value="Sensor histidine kinase/response regulator"/>
    <property type="match status" value="1"/>
</dbReference>
<evidence type="ECO:0000256" key="6">
    <source>
        <dbReference type="PROSITE-ProRule" id="PRU00169"/>
    </source>
</evidence>
<dbReference type="Gene3D" id="3.40.50.2300">
    <property type="match status" value="1"/>
</dbReference>
<dbReference type="GO" id="GO:0005886">
    <property type="term" value="C:plasma membrane"/>
    <property type="evidence" value="ECO:0007669"/>
    <property type="project" value="TreeGrafter"/>
</dbReference>
<feature type="region of interest" description="Disordered" evidence="7">
    <location>
        <begin position="1117"/>
        <end position="1178"/>
    </location>
</feature>
<evidence type="ECO:0000259" key="8">
    <source>
        <dbReference type="PROSITE" id="PS50109"/>
    </source>
</evidence>
<dbReference type="SMART" id="SM00448">
    <property type="entry name" value="REC"/>
    <property type="match status" value="1"/>
</dbReference>
<dbReference type="InterPro" id="IPR001610">
    <property type="entry name" value="PAC"/>
</dbReference>
<dbReference type="SUPFAM" id="SSF52172">
    <property type="entry name" value="CheY-like"/>
    <property type="match status" value="1"/>
</dbReference>